<feature type="domain" description="Endonuclease/exonuclease/phosphatase" evidence="10">
    <location>
        <begin position="86"/>
        <end position="342"/>
    </location>
</feature>
<feature type="transmembrane region" description="Helical" evidence="9">
    <location>
        <begin position="7"/>
        <end position="28"/>
    </location>
</feature>
<dbReference type="GO" id="GO:0006281">
    <property type="term" value="P:DNA repair"/>
    <property type="evidence" value="ECO:0007669"/>
    <property type="project" value="UniProtKB-KW"/>
</dbReference>
<comment type="caution">
    <text evidence="11">The sequence shown here is derived from an EMBL/GenBank/DDBJ whole genome shotgun (WGS) entry which is preliminary data.</text>
</comment>
<evidence type="ECO:0000256" key="9">
    <source>
        <dbReference type="SAM" id="Phobius"/>
    </source>
</evidence>
<evidence type="ECO:0000313" key="11">
    <source>
        <dbReference type="EMBL" id="PEP98145.1"/>
    </source>
</evidence>
<dbReference type="Gene3D" id="3.60.10.10">
    <property type="entry name" value="Endonuclease/exonuclease/phosphatase"/>
    <property type="match status" value="1"/>
</dbReference>
<dbReference type="InterPro" id="IPR051547">
    <property type="entry name" value="TDP2-like"/>
</dbReference>
<evidence type="ECO:0000256" key="2">
    <source>
        <dbReference type="ARBA" id="ARBA00001946"/>
    </source>
</evidence>
<evidence type="ECO:0000256" key="1">
    <source>
        <dbReference type="ARBA" id="ARBA00001936"/>
    </source>
</evidence>
<dbReference type="PANTHER" id="PTHR15822">
    <property type="entry name" value="TRAF AND TNF RECEPTOR-ASSOCIATED PROTEIN"/>
    <property type="match status" value="1"/>
</dbReference>
<dbReference type="InterPro" id="IPR036691">
    <property type="entry name" value="Endo/exonu/phosph_ase_sf"/>
</dbReference>
<keyword evidence="9" id="KW-0472">Membrane</keyword>
<keyword evidence="5" id="KW-0227">DNA damage</keyword>
<keyword evidence="7" id="KW-0460">Magnesium</keyword>
<evidence type="ECO:0000256" key="4">
    <source>
        <dbReference type="ARBA" id="ARBA00022723"/>
    </source>
</evidence>
<evidence type="ECO:0000313" key="12">
    <source>
        <dbReference type="Proteomes" id="UP000220841"/>
    </source>
</evidence>
<keyword evidence="11" id="KW-0255">Endonuclease</keyword>
<dbReference type="Proteomes" id="UP000220841">
    <property type="component" value="Unassembled WGS sequence"/>
</dbReference>
<dbReference type="AlphaFoldDB" id="A0A2A8HAE2"/>
<organism evidence="11 12">
    <name type="scientific">Bacillus toyonensis</name>
    <dbReference type="NCBI Taxonomy" id="155322"/>
    <lineage>
        <taxon>Bacteria</taxon>
        <taxon>Bacillati</taxon>
        <taxon>Bacillota</taxon>
        <taxon>Bacilli</taxon>
        <taxon>Bacillales</taxon>
        <taxon>Bacillaceae</taxon>
        <taxon>Bacillus</taxon>
        <taxon>Bacillus cereus group</taxon>
    </lineage>
</organism>
<comment type="cofactor">
    <cofactor evidence="2">
        <name>Mg(2+)</name>
        <dbReference type="ChEBI" id="CHEBI:18420"/>
    </cofactor>
</comment>
<dbReference type="EMBL" id="NUBY01000164">
    <property type="protein sequence ID" value="PEP98145.1"/>
    <property type="molecule type" value="Genomic_DNA"/>
</dbReference>
<dbReference type="InterPro" id="IPR005135">
    <property type="entry name" value="Endo/exonuclease/phosphatase"/>
</dbReference>
<dbReference type="GO" id="GO:0046872">
    <property type="term" value="F:metal ion binding"/>
    <property type="evidence" value="ECO:0007669"/>
    <property type="project" value="UniProtKB-KW"/>
</dbReference>
<keyword evidence="8" id="KW-0234">DNA repair</keyword>
<evidence type="ECO:0000256" key="8">
    <source>
        <dbReference type="ARBA" id="ARBA00023204"/>
    </source>
</evidence>
<proteinExistence type="predicted"/>
<dbReference type="PANTHER" id="PTHR15822:SF4">
    <property type="entry name" value="TYROSYL-DNA PHOSPHODIESTERASE 2"/>
    <property type="match status" value="1"/>
</dbReference>
<evidence type="ECO:0000256" key="6">
    <source>
        <dbReference type="ARBA" id="ARBA00022801"/>
    </source>
</evidence>
<name>A0A2A8HAE2_9BACI</name>
<protein>
    <submittedName>
        <fullName evidence="11">Endonuclease</fullName>
    </submittedName>
</protein>
<keyword evidence="6" id="KW-0378">Hydrolase</keyword>
<evidence type="ECO:0000259" key="10">
    <source>
        <dbReference type="Pfam" id="PF03372"/>
    </source>
</evidence>
<keyword evidence="4" id="KW-0479">Metal-binding</keyword>
<gene>
    <name evidence="11" type="ORF">CN585_24425</name>
</gene>
<comment type="cofactor">
    <cofactor evidence="1">
        <name>Mn(2+)</name>
        <dbReference type="ChEBI" id="CHEBI:29035"/>
    </cofactor>
</comment>
<sequence length="352" mass="40392">MKKGIRILVAFSLVLLGLPIIFLAFITWKHKKPSESANLIIENSQKKRLPSSTPFKVTTFNIGYAGLDAKQDFFMDGGTGSRSRSKEQTIHNLQHMSSFLQKDHADFVLLQEVDIQAFRSFDQNEYQFFQQELSSHASTFGYNYRNPWVPVPFLRPMGYVESGLATFSTYFIQQATRFQLPGREPWPKQLFDLDRAMVEHIIPVENGKNLRIVNIHVSAYDAGGNIRKQQLQYVKQYMHTQYQKGDYVILGGDWNQLLSNIQLQDPTFLASWPKWLVRLPQGFTEGGFQWAVDSSVYTVRDNRTAYVKGKSFVTIIDGFLVSPNVEILQVKGHDLQFTHSDHNPVSAVFQLQ</sequence>
<reference evidence="11 12" key="1">
    <citation type="submission" date="2017-09" db="EMBL/GenBank/DDBJ databases">
        <title>Large-scale bioinformatics analysis of Bacillus genomes uncovers conserved roles of natural products in bacterial physiology.</title>
        <authorList>
            <consortium name="Agbiome Team Llc"/>
            <person name="Bleich R.M."/>
            <person name="Grubbs K.J."/>
            <person name="Santa Maria K.C."/>
            <person name="Allen S.E."/>
            <person name="Farag S."/>
            <person name="Shank E.A."/>
            <person name="Bowers A."/>
        </authorList>
    </citation>
    <scope>NUCLEOTIDE SEQUENCE [LARGE SCALE GENOMIC DNA]</scope>
    <source>
        <strain evidence="11 12">AFS021349</strain>
    </source>
</reference>
<dbReference type="SUPFAM" id="SSF56219">
    <property type="entry name" value="DNase I-like"/>
    <property type="match status" value="1"/>
</dbReference>
<dbReference type="Pfam" id="PF03372">
    <property type="entry name" value="Exo_endo_phos"/>
    <property type="match status" value="1"/>
</dbReference>
<dbReference type="GO" id="GO:0004519">
    <property type="term" value="F:endonuclease activity"/>
    <property type="evidence" value="ECO:0007669"/>
    <property type="project" value="UniProtKB-KW"/>
</dbReference>
<keyword evidence="3" id="KW-0540">Nuclease</keyword>
<dbReference type="GO" id="GO:0016787">
    <property type="term" value="F:hydrolase activity"/>
    <property type="evidence" value="ECO:0007669"/>
    <property type="project" value="UniProtKB-KW"/>
</dbReference>
<evidence type="ECO:0000256" key="7">
    <source>
        <dbReference type="ARBA" id="ARBA00022842"/>
    </source>
</evidence>
<keyword evidence="9" id="KW-1133">Transmembrane helix</keyword>
<evidence type="ECO:0000256" key="3">
    <source>
        <dbReference type="ARBA" id="ARBA00022722"/>
    </source>
</evidence>
<evidence type="ECO:0000256" key="5">
    <source>
        <dbReference type="ARBA" id="ARBA00022763"/>
    </source>
</evidence>
<accession>A0A2A8HAE2</accession>
<dbReference type="RefSeq" id="WP_098227375.1">
    <property type="nucleotide sequence ID" value="NZ_NUBY01000164.1"/>
</dbReference>
<keyword evidence="9" id="KW-0812">Transmembrane</keyword>